<name>A0A815TVP9_9BILA</name>
<dbReference type="InterPro" id="IPR020864">
    <property type="entry name" value="MACPF"/>
</dbReference>
<feature type="compositionally biased region" description="Polar residues" evidence="1">
    <location>
        <begin position="278"/>
        <end position="288"/>
    </location>
</feature>
<evidence type="ECO:0000313" key="4">
    <source>
        <dbReference type="EMBL" id="CAF4370113.1"/>
    </source>
</evidence>
<evidence type="ECO:0000259" key="2">
    <source>
        <dbReference type="Pfam" id="PF01823"/>
    </source>
</evidence>
<evidence type="ECO:0000313" key="5">
    <source>
        <dbReference type="Proteomes" id="UP000663829"/>
    </source>
</evidence>
<evidence type="ECO:0000256" key="1">
    <source>
        <dbReference type="SAM" id="MobiDB-lite"/>
    </source>
</evidence>
<comment type="caution">
    <text evidence="3">The sequence shown here is derived from an EMBL/GenBank/DDBJ whole genome shotgun (WGS) entry which is preliminary data.</text>
</comment>
<gene>
    <name evidence="3" type="ORF">GPM918_LOCUS37035</name>
    <name evidence="4" type="ORF">SRO942_LOCUS37792</name>
</gene>
<feature type="region of interest" description="Disordered" evidence="1">
    <location>
        <begin position="260"/>
        <end position="288"/>
    </location>
</feature>
<feature type="compositionally biased region" description="Low complexity" evidence="1">
    <location>
        <begin position="214"/>
        <end position="237"/>
    </location>
</feature>
<evidence type="ECO:0000313" key="3">
    <source>
        <dbReference type="EMBL" id="CAF1509240.1"/>
    </source>
</evidence>
<dbReference type="Proteomes" id="UP000681722">
    <property type="component" value="Unassembled WGS sequence"/>
</dbReference>
<dbReference type="AlphaFoldDB" id="A0A815TVP9"/>
<dbReference type="EMBL" id="CAJNOQ010023021">
    <property type="protein sequence ID" value="CAF1509240.1"/>
    <property type="molecule type" value="Genomic_DNA"/>
</dbReference>
<protein>
    <recommendedName>
        <fullName evidence="2">MACPF domain-containing protein</fullName>
    </recommendedName>
</protein>
<proteinExistence type="predicted"/>
<feature type="domain" description="MACPF" evidence="2">
    <location>
        <begin position="28"/>
        <end position="77"/>
    </location>
</feature>
<dbReference type="EMBL" id="CAJOBC010088553">
    <property type="protein sequence ID" value="CAF4370113.1"/>
    <property type="molecule type" value="Genomic_DNA"/>
</dbReference>
<dbReference type="Pfam" id="PF01823">
    <property type="entry name" value="MACPF"/>
    <property type="match status" value="1"/>
</dbReference>
<sequence>MVACLIWAKGKWNETEAFEGKKPFLHENKLVTAFGTHYASSIIVGGVIEMYTQVNSKYQEERSCTSISQNTQLEIKFVPAVITTPSTKNFEWDIWLNKTALTPAVVNRTLTPITDLLFEYPLEIRQHLQLTIDYYLEHGIVPTLQQLSSTGRHKRRSNEDTDLIPGMNEEERKKRAAVVNPFLSGLRTARRDLCPIIDYNGRFCPGVDQPSPPTTTTTASPKLLSVNNDSNSTNSTSRVEGRFRRSSQILPLPRGVLHAKDKNQKKKKKKRNNQNTNHISNSFGFLYE</sequence>
<dbReference type="Proteomes" id="UP000663829">
    <property type="component" value="Unassembled WGS sequence"/>
</dbReference>
<keyword evidence="5" id="KW-1185">Reference proteome</keyword>
<organism evidence="3 5">
    <name type="scientific">Didymodactylos carnosus</name>
    <dbReference type="NCBI Taxonomy" id="1234261"/>
    <lineage>
        <taxon>Eukaryota</taxon>
        <taxon>Metazoa</taxon>
        <taxon>Spiralia</taxon>
        <taxon>Gnathifera</taxon>
        <taxon>Rotifera</taxon>
        <taxon>Eurotatoria</taxon>
        <taxon>Bdelloidea</taxon>
        <taxon>Philodinida</taxon>
        <taxon>Philodinidae</taxon>
        <taxon>Didymodactylos</taxon>
    </lineage>
</organism>
<feature type="compositionally biased region" description="Basic residues" evidence="1">
    <location>
        <begin position="263"/>
        <end position="272"/>
    </location>
</feature>
<dbReference type="OrthoDB" id="1366754at2759"/>
<feature type="region of interest" description="Disordered" evidence="1">
    <location>
        <begin position="204"/>
        <end position="244"/>
    </location>
</feature>
<accession>A0A815TVP9</accession>
<reference evidence="3" key="1">
    <citation type="submission" date="2021-02" db="EMBL/GenBank/DDBJ databases">
        <authorList>
            <person name="Nowell W R."/>
        </authorList>
    </citation>
    <scope>NUCLEOTIDE SEQUENCE</scope>
</reference>